<keyword evidence="3" id="KW-1185">Reference proteome</keyword>
<accession>A0A642UZE5</accession>
<dbReference type="EMBL" id="SWFT01000008">
    <property type="protein sequence ID" value="KAA8908386.1"/>
    <property type="molecule type" value="Genomic_DNA"/>
</dbReference>
<reference evidence="2 3" key="1">
    <citation type="submission" date="2019-07" db="EMBL/GenBank/DDBJ databases">
        <title>Genome assembly of two rare yeast pathogens: Diutina rugosa and Trichomonascus ciferrii.</title>
        <authorList>
            <person name="Mixao V."/>
            <person name="Saus E."/>
            <person name="Hansen A."/>
            <person name="Lass-Flor C."/>
            <person name="Gabaldon T."/>
        </authorList>
    </citation>
    <scope>NUCLEOTIDE SEQUENCE [LARGE SCALE GENOMIC DNA]</scope>
    <source>
        <strain evidence="2 3">CBS 613</strain>
    </source>
</reference>
<proteinExistence type="predicted"/>
<dbReference type="GeneID" id="54778828"/>
<name>A0A642UZE5_DIURU</name>
<dbReference type="AlphaFoldDB" id="A0A642UZE5"/>
<protein>
    <submittedName>
        <fullName evidence="2">Uncharacterized protein</fullName>
    </submittedName>
</protein>
<evidence type="ECO:0000313" key="2">
    <source>
        <dbReference type="EMBL" id="KAA8908386.1"/>
    </source>
</evidence>
<dbReference type="Proteomes" id="UP000449547">
    <property type="component" value="Unassembled WGS sequence"/>
</dbReference>
<sequence length="338" mass="40289">MSVFKNHIEYFGYIHEWTTADMMYAYFVEASRVIKEACMLIVAMGREAENPTQSLYDWWKEVRNDQIEHNVRYTSKLMFDAYPQDYCRGEAVSFPIRLQYYEVYMQELHEKIDALLGYPPATMTEILKYGASTINFFQNVQYWAHIYPTLFQRGFIKYLVWCVEQYNKPEIQESPKKNDYRFPCYESFREWWDENKDTYYDCIDAEGDVNVAYTRSVAKYGTPNKSVLFAYRNSHSSIDWEHLGQTYTQPVYSVKDDNYKQVSEAQASNDQTKQQTKSRKKRQKKPKCTNCKKKHRGQCRKPPSESKVDGQAPTITQEQLWEIYEMLHKLKINKMEKA</sequence>
<evidence type="ECO:0000256" key="1">
    <source>
        <dbReference type="SAM" id="MobiDB-lite"/>
    </source>
</evidence>
<feature type="region of interest" description="Disordered" evidence="1">
    <location>
        <begin position="263"/>
        <end position="313"/>
    </location>
</feature>
<dbReference type="VEuPathDB" id="FungiDB:DIURU_000175"/>
<dbReference type="RefSeq" id="XP_034014986.1">
    <property type="nucleotide sequence ID" value="XM_034154327.1"/>
</dbReference>
<organism evidence="2 3">
    <name type="scientific">Diutina rugosa</name>
    <name type="common">Yeast</name>
    <name type="synonym">Candida rugosa</name>
    <dbReference type="NCBI Taxonomy" id="5481"/>
    <lineage>
        <taxon>Eukaryota</taxon>
        <taxon>Fungi</taxon>
        <taxon>Dikarya</taxon>
        <taxon>Ascomycota</taxon>
        <taxon>Saccharomycotina</taxon>
        <taxon>Pichiomycetes</taxon>
        <taxon>Debaryomycetaceae</taxon>
        <taxon>Diutina</taxon>
    </lineage>
</organism>
<comment type="caution">
    <text evidence="2">The sequence shown here is derived from an EMBL/GenBank/DDBJ whole genome shotgun (WGS) entry which is preliminary data.</text>
</comment>
<evidence type="ECO:0000313" key="3">
    <source>
        <dbReference type="Proteomes" id="UP000449547"/>
    </source>
</evidence>
<feature type="compositionally biased region" description="Basic residues" evidence="1">
    <location>
        <begin position="276"/>
        <end position="299"/>
    </location>
</feature>
<gene>
    <name evidence="2" type="ORF">DIURU_000175</name>
</gene>